<protein>
    <recommendedName>
        <fullName evidence="7">CCHC-type domain-containing protein</fullName>
    </recommendedName>
</protein>
<keyword evidence="6" id="KW-1185">Reference proteome</keyword>
<gene>
    <name evidence="5" type="ORF">PHYPO_G00038820</name>
</gene>
<organism evidence="5 6">
    <name type="scientific">Pangasianodon hypophthalmus</name>
    <name type="common">Striped catfish</name>
    <name type="synonym">Helicophagus hypophthalmus</name>
    <dbReference type="NCBI Taxonomy" id="310915"/>
    <lineage>
        <taxon>Eukaryota</taxon>
        <taxon>Metazoa</taxon>
        <taxon>Chordata</taxon>
        <taxon>Craniata</taxon>
        <taxon>Vertebrata</taxon>
        <taxon>Euteleostomi</taxon>
        <taxon>Actinopterygii</taxon>
        <taxon>Neopterygii</taxon>
        <taxon>Teleostei</taxon>
        <taxon>Ostariophysi</taxon>
        <taxon>Siluriformes</taxon>
        <taxon>Pangasiidae</taxon>
        <taxon>Pangasianodon</taxon>
    </lineage>
</organism>
<dbReference type="GO" id="GO:0003676">
    <property type="term" value="F:nucleic acid binding"/>
    <property type="evidence" value="ECO:0007669"/>
    <property type="project" value="InterPro"/>
</dbReference>
<comment type="caution">
    <text evidence="5">The sequence shown here is derived from an EMBL/GenBank/DDBJ whole genome shotgun (WGS) entry which is preliminary data.</text>
</comment>
<dbReference type="GO" id="GO:0005730">
    <property type="term" value="C:nucleolus"/>
    <property type="evidence" value="ECO:0007669"/>
    <property type="project" value="TreeGrafter"/>
</dbReference>
<reference evidence="5 6" key="1">
    <citation type="submission" date="2019-06" db="EMBL/GenBank/DDBJ databases">
        <title>A chromosome-scale genome assembly of the striped catfish, Pangasianodon hypophthalmus.</title>
        <authorList>
            <person name="Wen M."/>
            <person name="Zahm M."/>
            <person name="Roques C."/>
            <person name="Cabau C."/>
            <person name="Klopp C."/>
            <person name="Donnadieu C."/>
            <person name="Jouanno E."/>
            <person name="Avarre J.-C."/>
            <person name="Campet M."/>
            <person name="Ha T.T.T."/>
            <person name="Dugue R."/>
            <person name="Lampietro C."/>
            <person name="Louis A."/>
            <person name="Herpin A."/>
            <person name="Echchiki A."/>
            <person name="Berthelot C."/>
            <person name="Parey E."/>
            <person name="Roest-Crollius H."/>
            <person name="Braasch I."/>
            <person name="Postlethwait J."/>
            <person name="Bobe J."/>
            <person name="Montfort J."/>
            <person name="Bouchez O."/>
            <person name="Begum T."/>
            <person name="Schartl M."/>
            <person name="Guiguen Y."/>
        </authorList>
    </citation>
    <scope>NUCLEOTIDE SEQUENCE [LARGE SCALE GENOMIC DNA]</scope>
    <source>
        <strain evidence="5 6">Indonesia</strain>
        <tissue evidence="5">Blood</tissue>
    </source>
</reference>
<keyword evidence="1" id="KW-0863">Zinc-finger</keyword>
<keyword evidence="1" id="KW-0479">Metal-binding</keyword>
<accession>A0A5N5MN55</accession>
<dbReference type="Proteomes" id="UP000327468">
    <property type="component" value="Chromosome 12"/>
</dbReference>
<dbReference type="GO" id="GO:0005737">
    <property type="term" value="C:cytoplasm"/>
    <property type="evidence" value="ECO:0007669"/>
    <property type="project" value="TreeGrafter"/>
</dbReference>
<dbReference type="InterPro" id="IPR001878">
    <property type="entry name" value="Znf_CCHC"/>
</dbReference>
<evidence type="ECO:0000256" key="2">
    <source>
        <dbReference type="SAM" id="MobiDB-lite"/>
    </source>
</evidence>
<proteinExistence type="predicted"/>
<feature type="compositionally biased region" description="Basic residues" evidence="2">
    <location>
        <begin position="138"/>
        <end position="165"/>
    </location>
</feature>
<dbReference type="AlphaFoldDB" id="A0A5N5MN55"/>
<keyword evidence="1" id="KW-0862">Zinc</keyword>
<dbReference type="SUPFAM" id="SSF161245">
    <property type="entry name" value="Zinc hairpin stack"/>
    <property type="match status" value="1"/>
</dbReference>
<feature type="region of interest" description="Disordered" evidence="2">
    <location>
        <begin position="128"/>
        <end position="165"/>
    </location>
</feature>
<dbReference type="PANTHER" id="PTHR13493:SF3">
    <property type="entry name" value="RRNA N6-ADENOSINE-METHYLTRANSFERASE ZCCHC4"/>
    <property type="match status" value="1"/>
</dbReference>
<dbReference type="InterPro" id="IPR039846">
    <property type="entry name" value="ZCCHC4"/>
</dbReference>
<dbReference type="PANTHER" id="PTHR13493">
    <property type="entry name" value="ZINC FINGER CCHC DOMAIN-CONTAINING"/>
    <property type="match status" value="1"/>
</dbReference>
<name>A0A5N5MN55_PANHP</name>
<evidence type="ECO:0000313" key="6">
    <source>
        <dbReference type="Proteomes" id="UP000327468"/>
    </source>
</evidence>
<evidence type="ECO:0000313" key="5">
    <source>
        <dbReference type="EMBL" id="KAB5555843.1"/>
    </source>
</evidence>
<dbReference type="PROSITE" id="PS50216">
    <property type="entry name" value="DHHC"/>
    <property type="match status" value="1"/>
</dbReference>
<feature type="domain" description="CCHC-type" evidence="3">
    <location>
        <begin position="111"/>
        <end position="125"/>
    </location>
</feature>
<evidence type="ECO:0000256" key="1">
    <source>
        <dbReference type="PROSITE-ProRule" id="PRU00047"/>
    </source>
</evidence>
<evidence type="ECO:0008006" key="7">
    <source>
        <dbReference type="Google" id="ProtNLM"/>
    </source>
</evidence>
<evidence type="ECO:0000259" key="3">
    <source>
        <dbReference type="PROSITE" id="PS50158"/>
    </source>
</evidence>
<feature type="domain" description="CTCHY-type" evidence="4">
    <location>
        <begin position="43"/>
        <end position="107"/>
    </location>
</feature>
<dbReference type="EMBL" id="VFJC01000013">
    <property type="protein sequence ID" value="KAB5555843.1"/>
    <property type="molecule type" value="Genomic_DNA"/>
</dbReference>
<dbReference type="PROSITE" id="PS50158">
    <property type="entry name" value="ZF_CCHC"/>
    <property type="match status" value="1"/>
</dbReference>
<dbReference type="GO" id="GO:0008270">
    <property type="term" value="F:zinc ion binding"/>
    <property type="evidence" value="ECO:0007669"/>
    <property type="project" value="UniProtKB-KW"/>
</dbReference>
<evidence type="ECO:0000259" key="4">
    <source>
        <dbReference type="PROSITE" id="PS51270"/>
    </source>
</evidence>
<dbReference type="InterPro" id="IPR037275">
    <property type="entry name" value="Znf_CTCHY_sf"/>
</dbReference>
<sequence>MLDYQVDYDNHPLYKHGTTGRKQSPVRLFTNLCPKDIVLPKEEGYRFCSICERYVSAENRHCPDCNACTSKNGRPWRHCAECGKCVKPSWRHCSSCGRCVLPDHRCGQTGCYNCGDPGHKHKACPLKHKKNVQSAKGASKHNSNKHTAKKRKNKNTHRRKKKKVT</sequence>
<dbReference type="PROSITE" id="PS51270">
    <property type="entry name" value="ZF_CTCHY"/>
    <property type="match status" value="1"/>
</dbReference>
<dbReference type="GO" id="GO:0008988">
    <property type="term" value="F:rRNA (adenine-N6-)-methyltransferase activity"/>
    <property type="evidence" value="ECO:0007669"/>
    <property type="project" value="InterPro"/>
</dbReference>
<dbReference type="InterPro" id="IPR017921">
    <property type="entry name" value="Znf_CTCHY"/>
</dbReference>